<dbReference type="PANTHER" id="PTHR31435">
    <property type="entry name" value="PROTEIN NATD1"/>
    <property type="match status" value="1"/>
</dbReference>
<dbReference type="Pfam" id="PF14542">
    <property type="entry name" value="Acetyltransf_CG"/>
    <property type="match status" value="1"/>
</dbReference>
<dbReference type="PROSITE" id="PS51729">
    <property type="entry name" value="GNAT_YJDJ"/>
    <property type="match status" value="1"/>
</dbReference>
<evidence type="ECO:0000313" key="3">
    <source>
        <dbReference type="Proteomes" id="UP001299283"/>
    </source>
</evidence>
<gene>
    <name evidence="2" type="ORF">K5L39_12075</name>
</gene>
<dbReference type="InterPro" id="IPR045057">
    <property type="entry name" value="Gcn5-rel_NAT"/>
</dbReference>
<protein>
    <submittedName>
        <fullName evidence="2">GNAT family N-acetyltransferase</fullName>
        <ecNumber evidence="2">2.3.1.-</ecNumber>
    </submittedName>
</protein>
<dbReference type="SUPFAM" id="SSF55729">
    <property type="entry name" value="Acyl-CoA N-acyltransferases (Nat)"/>
    <property type="match status" value="1"/>
</dbReference>
<proteinExistence type="predicted"/>
<evidence type="ECO:0000313" key="2">
    <source>
        <dbReference type="EMBL" id="MEB3069924.1"/>
    </source>
</evidence>
<dbReference type="InterPro" id="IPR016181">
    <property type="entry name" value="Acyl_CoA_acyltransferase"/>
</dbReference>
<accession>A0ABU5YXS2</accession>
<organism evidence="2 3">
    <name type="scientific">[Mycobacterium] vasticus</name>
    <dbReference type="NCBI Taxonomy" id="2875777"/>
    <lineage>
        <taxon>Bacteria</taxon>
        <taxon>Bacillati</taxon>
        <taxon>Actinomycetota</taxon>
        <taxon>Actinomycetes</taxon>
        <taxon>Mycobacteriales</taxon>
        <taxon>Mycobacteriaceae</taxon>
        <taxon>Mycolicibacter</taxon>
    </lineage>
</organism>
<name>A0ABU5YXS2_9MYCO</name>
<dbReference type="GO" id="GO:0016746">
    <property type="term" value="F:acyltransferase activity"/>
    <property type="evidence" value="ECO:0007669"/>
    <property type="project" value="UniProtKB-KW"/>
</dbReference>
<keyword evidence="3" id="KW-1185">Reference proteome</keyword>
<sequence length="110" mass="11564">MTEPSVTNAADGPRKAYEIHLDGARAGLTAYVDAGAQRIFFHTEIGEEYGGRGLAGTLIAAALAETRAAGKRIVAICPFVAAYVEKHHDFDDILDPVTPEAKAAVRAALA</sequence>
<feature type="domain" description="N-acetyltransferase" evidence="1">
    <location>
        <begin position="9"/>
        <end position="95"/>
    </location>
</feature>
<dbReference type="EMBL" id="JAYJJQ010000010">
    <property type="protein sequence ID" value="MEB3069924.1"/>
    <property type="molecule type" value="Genomic_DNA"/>
</dbReference>
<dbReference type="RefSeq" id="WP_225396939.1">
    <property type="nucleotide sequence ID" value="NZ_JAYJJQ010000010.1"/>
</dbReference>
<dbReference type="InterPro" id="IPR031165">
    <property type="entry name" value="GNAT_YJDJ"/>
</dbReference>
<dbReference type="Proteomes" id="UP001299283">
    <property type="component" value="Unassembled WGS sequence"/>
</dbReference>
<reference evidence="2 3" key="1">
    <citation type="submission" date="2023-12" db="EMBL/GenBank/DDBJ databases">
        <title>Description of new species of Mycobacterium terrae complex isolated from sewage at the Sao Paulo Zoological Park Foundation in Brazil.</title>
        <authorList>
            <person name="Romagnoli C.L."/>
            <person name="Conceicao E.C."/>
            <person name="Machado E."/>
            <person name="Barreto L.B.P.F."/>
            <person name="Sharma A."/>
            <person name="Silva N.M."/>
            <person name="Marques L.E."/>
            <person name="Juliana M.A."/>
            <person name="Lourenco M.C.S."/>
            <person name="Digiampietri L.A."/>
            <person name="Suffys P.N."/>
            <person name="Viana-Niero C."/>
        </authorList>
    </citation>
    <scope>NUCLEOTIDE SEQUENCE [LARGE SCALE GENOMIC DNA]</scope>
    <source>
        <strain evidence="2 3">MYC017</strain>
    </source>
</reference>
<dbReference type="EC" id="2.3.1.-" evidence="2"/>
<evidence type="ECO:0000259" key="1">
    <source>
        <dbReference type="PROSITE" id="PS51729"/>
    </source>
</evidence>
<keyword evidence="2" id="KW-0808">Transferase</keyword>
<dbReference type="PANTHER" id="PTHR31435:SF10">
    <property type="entry name" value="BSR4717 PROTEIN"/>
    <property type="match status" value="1"/>
</dbReference>
<keyword evidence="2" id="KW-0012">Acyltransferase</keyword>
<comment type="caution">
    <text evidence="2">The sequence shown here is derived from an EMBL/GenBank/DDBJ whole genome shotgun (WGS) entry which is preliminary data.</text>
</comment>
<dbReference type="Gene3D" id="3.40.630.30">
    <property type="match status" value="1"/>
</dbReference>